<protein>
    <submittedName>
        <fullName evidence="1">Uncharacterized protein</fullName>
    </submittedName>
</protein>
<reference evidence="1" key="1">
    <citation type="submission" date="2023-06" db="EMBL/GenBank/DDBJ databases">
        <title>Genome-scale phylogeny and comparative genomics of the fungal order Sordariales.</title>
        <authorList>
            <consortium name="Lawrence Berkeley National Laboratory"/>
            <person name="Hensen N."/>
            <person name="Bonometti L."/>
            <person name="Westerberg I."/>
            <person name="Brannstrom I.O."/>
            <person name="Guillou S."/>
            <person name="Cros-Aarteil S."/>
            <person name="Calhoun S."/>
            <person name="Haridas S."/>
            <person name="Kuo A."/>
            <person name="Mondo S."/>
            <person name="Pangilinan J."/>
            <person name="Riley R."/>
            <person name="Labutti K."/>
            <person name="Andreopoulos B."/>
            <person name="Lipzen A."/>
            <person name="Chen C."/>
            <person name="Yanf M."/>
            <person name="Daum C."/>
            <person name="Ng V."/>
            <person name="Clum A."/>
            <person name="Steindorff A."/>
            <person name="Ohm R."/>
            <person name="Martin F."/>
            <person name="Silar P."/>
            <person name="Natvig D."/>
            <person name="Lalanne C."/>
            <person name="Gautier V."/>
            <person name="Ament-Velasquez S.L."/>
            <person name="Kruys A."/>
            <person name="Hutchinson M.I."/>
            <person name="Powell A.J."/>
            <person name="Barry K."/>
            <person name="Miller A.N."/>
            <person name="Grigoriev I.V."/>
            <person name="Debuchy R."/>
            <person name="Gladieux P."/>
            <person name="Thoren M.H."/>
            <person name="Johannesson H."/>
        </authorList>
    </citation>
    <scope>NUCLEOTIDE SEQUENCE</scope>
    <source>
        <strain evidence="1">SMH2532-1</strain>
    </source>
</reference>
<evidence type="ECO:0000313" key="1">
    <source>
        <dbReference type="EMBL" id="KAK0651225.1"/>
    </source>
</evidence>
<name>A0AA39YHQ9_9PEZI</name>
<sequence length="200" mass="22465">MRRPEAHGSRRSSGSIPTYSTKYRTLSASLMAWAPACLLWDFRSLRRHHFVPVLSCPVLSCPVLSCPQVCRLPAVPSFTASRIPCPRVPRPARHHGTDKAPLALAQRVNYHSTQSKLQLQVPTRQPVRMVAMSGLLAEATLHRNKYWRLSFCTGTIRNHPPTLLKVIASSSTLIGQPAYDRCCRRIPGRLSPRRITNLKL</sequence>
<keyword evidence="2" id="KW-1185">Reference proteome</keyword>
<accession>A0AA39YHQ9</accession>
<organism evidence="1 2">
    <name type="scientific">Cercophora newfieldiana</name>
    <dbReference type="NCBI Taxonomy" id="92897"/>
    <lineage>
        <taxon>Eukaryota</taxon>
        <taxon>Fungi</taxon>
        <taxon>Dikarya</taxon>
        <taxon>Ascomycota</taxon>
        <taxon>Pezizomycotina</taxon>
        <taxon>Sordariomycetes</taxon>
        <taxon>Sordariomycetidae</taxon>
        <taxon>Sordariales</taxon>
        <taxon>Lasiosphaeriaceae</taxon>
        <taxon>Cercophora</taxon>
    </lineage>
</organism>
<proteinExistence type="predicted"/>
<dbReference type="AlphaFoldDB" id="A0AA39YHQ9"/>
<dbReference type="Proteomes" id="UP001174936">
    <property type="component" value="Unassembled WGS sequence"/>
</dbReference>
<evidence type="ECO:0000313" key="2">
    <source>
        <dbReference type="Proteomes" id="UP001174936"/>
    </source>
</evidence>
<gene>
    <name evidence="1" type="ORF">B0T16DRAFT_74784</name>
</gene>
<dbReference type="EMBL" id="JAULSV010000002">
    <property type="protein sequence ID" value="KAK0651225.1"/>
    <property type="molecule type" value="Genomic_DNA"/>
</dbReference>
<comment type="caution">
    <text evidence="1">The sequence shown here is derived from an EMBL/GenBank/DDBJ whole genome shotgun (WGS) entry which is preliminary data.</text>
</comment>